<dbReference type="Pfam" id="PF10646">
    <property type="entry name" value="Germane"/>
    <property type="match status" value="1"/>
</dbReference>
<dbReference type="SMART" id="SM00909">
    <property type="entry name" value="Germane"/>
    <property type="match status" value="1"/>
</dbReference>
<gene>
    <name evidence="2" type="ORF">ACFFRI_13470</name>
</gene>
<feature type="domain" description="GerMN" evidence="1">
    <location>
        <begin position="214"/>
        <end position="304"/>
    </location>
</feature>
<protein>
    <submittedName>
        <fullName evidence="2">LpqB family beta-propeller domain-containing protein</fullName>
    </submittedName>
</protein>
<name>A0ABV5KBE2_9ACTN</name>
<dbReference type="Pfam" id="PF25976">
    <property type="entry name" value="LpqB_N"/>
    <property type="match status" value="1"/>
</dbReference>
<proteinExistence type="predicted"/>
<sequence>MRAATSATSRTRRRGGVPAPVSALVVGLLAGLVLAGCSGLPESGPVVDGGARSTVDEEQASDINAVPPTPGMTPSAVVNGFLDSLYASPIRLDVAKQYLTPAAATAWDPEDGTITYLDRQQPRETQLSVSVQLVDAEHLDRYGGYDDNLAGGDLRFDLELEDGEYRIDNPPDALVVPRGWFTQRFRTASLYFFDPSGRILVPQPVYVPRGKELPATLVRRLVESTGRSSLTGLVQSYFPPGLDGQVQVSIADGVADIDLGGEATEISKAASERLLAQLAWTLRQQSGVRAIQVTLGGAAVLAPDGDERYDVSEADRYGPNGPAPSTDLFAVRDHRLQRRDGNELKAVPGVFGNGDVPISTATPNIDGARAAAVAVGRRDLLVADLVRPADSDEPDGEPPAKPDVVLTGTSLLTPAWDFADRVWVVDRTKAGAVVHLVVDGRDRVVEVAGVSGLDVRSFLVSRDGTRFVAVVRGANRDELRVGRVEADGVGDVVRVRSTRVIDVDPGTSLRIDDIAWTSPTTLAVLSPLGPDRIYGVRQIGVDGSPSSAESLPTPVVGPVIGLAGSPITTLPLYVVTKDNLVDLTDGGSYGFVGSPATSVDYAG</sequence>
<dbReference type="InterPro" id="IPR018910">
    <property type="entry name" value="LpqB_C"/>
</dbReference>
<organism evidence="2 3">
    <name type="scientific">Nocardioides plantarum</name>
    <dbReference type="NCBI Taxonomy" id="29299"/>
    <lineage>
        <taxon>Bacteria</taxon>
        <taxon>Bacillati</taxon>
        <taxon>Actinomycetota</taxon>
        <taxon>Actinomycetes</taxon>
        <taxon>Propionibacteriales</taxon>
        <taxon>Nocardioidaceae</taxon>
        <taxon>Nocardioides</taxon>
    </lineage>
</organism>
<dbReference type="Proteomes" id="UP001589750">
    <property type="component" value="Unassembled WGS sequence"/>
</dbReference>
<evidence type="ECO:0000259" key="1">
    <source>
        <dbReference type="SMART" id="SM00909"/>
    </source>
</evidence>
<keyword evidence="3" id="KW-1185">Reference proteome</keyword>
<dbReference type="RefSeq" id="WP_170215227.1">
    <property type="nucleotide sequence ID" value="NZ_JBHMDG010000015.1"/>
</dbReference>
<dbReference type="InterPro" id="IPR019606">
    <property type="entry name" value="GerMN"/>
</dbReference>
<comment type="caution">
    <text evidence="2">The sequence shown here is derived from an EMBL/GenBank/DDBJ whole genome shotgun (WGS) entry which is preliminary data.</text>
</comment>
<dbReference type="InterPro" id="IPR059026">
    <property type="entry name" value="LpqB_N"/>
</dbReference>
<dbReference type="EMBL" id="JBHMDG010000015">
    <property type="protein sequence ID" value="MFB9314058.1"/>
    <property type="molecule type" value="Genomic_DNA"/>
</dbReference>
<reference evidence="2 3" key="1">
    <citation type="submission" date="2024-09" db="EMBL/GenBank/DDBJ databases">
        <authorList>
            <person name="Sun Q."/>
            <person name="Mori K."/>
        </authorList>
    </citation>
    <scope>NUCLEOTIDE SEQUENCE [LARGE SCALE GENOMIC DNA]</scope>
    <source>
        <strain evidence="2 3">JCM 9626</strain>
    </source>
</reference>
<accession>A0ABV5KBE2</accession>
<dbReference type="Pfam" id="PF10647">
    <property type="entry name" value="Gmad1"/>
    <property type="match status" value="1"/>
</dbReference>
<evidence type="ECO:0000313" key="2">
    <source>
        <dbReference type="EMBL" id="MFB9314058.1"/>
    </source>
</evidence>
<evidence type="ECO:0000313" key="3">
    <source>
        <dbReference type="Proteomes" id="UP001589750"/>
    </source>
</evidence>